<accession>M2V1X7</accession>
<dbReference type="Proteomes" id="UP000016936">
    <property type="component" value="Unassembled WGS sequence"/>
</dbReference>
<dbReference type="EMBL" id="KB445572">
    <property type="protein sequence ID" value="EMD94038.1"/>
    <property type="molecule type" value="Genomic_DNA"/>
</dbReference>
<evidence type="ECO:0000313" key="1">
    <source>
        <dbReference type="EMBL" id="EMD94038.1"/>
    </source>
</evidence>
<reference evidence="2" key="2">
    <citation type="journal article" date="2013" name="PLoS Genet.">
        <title>Comparative genome structure, secondary metabolite, and effector coding capacity across Cochliobolus pathogens.</title>
        <authorList>
            <person name="Condon B.J."/>
            <person name="Leng Y."/>
            <person name="Wu D."/>
            <person name="Bushley K.E."/>
            <person name="Ohm R.A."/>
            <person name="Otillar R."/>
            <person name="Martin J."/>
            <person name="Schackwitz W."/>
            <person name="Grimwood J."/>
            <person name="MohdZainudin N."/>
            <person name="Xue C."/>
            <person name="Wang R."/>
            <person name="Manning V.A."/>
            <person name="Dhillon B."/>
            <person name="Tu Z.J."/>
            <person name="Steffenson B.J."/>
            <person name="Salamov A."/>
            <person name="Sun H."/>
            <person name="Lowry S."/>
            <person name="LaButti K."/>
            <person name="Han J."/>
            <person name="Copeland A."/>
            <person name="Lindquist E."/>
            <person name="Barry K."/>
            <person name="Schmutz J."/>
            <person name="Baker S.E."/>
            <person name="Ciuffetti L.M."/>
            <person name="Grigoriev I.V."/>
            <person name="Zhong S."/>
            <person name="Turgeon B.G."/>
        </authorList>
    </citation>
    <scope>NUCLEOTIDE SEQUENCE [LARGE SCALE GENOMIC DNA]</scope>
    <source>
        <strain evidence="2">C5 / ATCC 48332 / race O</strain>
    </source>
</reference>
<dbReference type="HOGENOM" id="CLU_3087077_0_0_1"/>
<proteinExistence type="predicted"/>
<name>M2V1X7_COCH5</name>
<keyword evidence="2" id="KW-1185">Reference proteome</keyword>
<protein>
    <submittedName>
        <fullName evidence="1">Uncharacterized protein</fullName>
    </submittedName>
</protein>
<organism evidence="1 2">
    <name type="scientific">Cochliobolus heterostrophus (strain C5 / ATCC 48332 / race O)</name>
    <name type="common">Southern corn leaf blight fungus</name>
    <name type="synonym">Bipolaris maydis</name>
    <dbReference type="NCBI Taxonomy" id="701091"/>
    <lineage>
        <taxon>Eukaryota</taxon>
        <taxon>Fungi</taxon>
        <taxon>Dikarya</taxon>
        <taxon>Ascomycota</taxon>
        <taxon>Pezizomycotina</taxon>
        <taxon>Dothideomycetes</taxon>
        <taxon>Pleosporomycetidae</taxon>
        <taxon>Pleosporales</taxon>
        <taxon>Pleosporineae</taxon>
        <taxon>Pleosporaceae</taxon>
        <taxon>Bipolaris</taxon>
    </lineage>
</organism>
<reference evidence="1 2" key="1">
    <citation type="journal article" date="2012" name="PLoS Pathog.">
        <title>Diverse lifestyles and strategies of plant pathogenesis encoded in the genomes of eighteen Dothideomycetes fungi.</title>
        <authorList>
            <person name="Ohm R.A."/>
            <person name="Feau N."/>
            <person name="Henrissat B."/>
            <person name="Schoch C.L."/>
            <person name="Horwitz B.A."/>
            <person name="Barry K.W."/>
            <person name="Condon B.J."/>
            <person name="Copeland A.C."/>
            <person name="Dhillon B."/>
            <person name="Glaser F."/>
            <person name="Hesse C.N."/>
            <person name="Kosti I."/>
            <person name="LaButti K."/>
            <person name="Lindquist E.A."/>
            <person name="Lucas S."/>
            <person name="Salamov A.A."/>
            <person name="Bradshaw R.E."/>
            <person name="Ciuffetti L."/>
            <person name="Hamelin R.C."/>
            <person name="Kema G.H.J."/>
            <person name="Lawrence C."/>
            <person name="Scott J.A."/>
            <person name="Spatafora J.W."/>
            <person name="Turgeon B.G."/>
            <person name="de Wit P.J.G.M."/>
            <person name="Zhong S."/>
            <person name="Goodwin S.B."/>
            <person name="Grigoriev I.V."/>
        </authorList>
    </citation>
    <scope>NUCLEOTIDE SEQUENCE [LARGE SCALE GENOMIC DNA]</scope>
    <source>
        <strain evidence="2">C5 / ATCC 48332 / race O</strain>
    </source>
</reference>
<evidence type="ECO:0000313" key="2">
    <source>
        <dbReference type="Proteomes" id="UP000016936"/>
    </source>
</evidence>
<gene>
    <name evidence="1" type="ORF">COCHEDRAFT_1020173</name>
</gene>
<dbReference type="AlphaFoldDB" id="M2V1X7"/>
<sequence>MNGARTRRYEYVDKVVLFACKRKEKKKKLRVSSIFTGSKSNSPIKWRRNSFI</sequence>